<accession>A0A396GH09</accession>
<dbReference type="Gramene" id="rna46663">
    <property type="protein sequence ID" value="RHN40506.1"/>
    <property type="gene ID" value="gene46663"/>
</dbReference>
<dbReference type="AlphaFoldDB" id="A0A396GH09"/>
<organism evidence="2">
    <name type="scientific">Medicago truncatula</name>
    <name type="common">Barrel medic</name>
    <name type="synonym">Medicago tribuloides</name>
    <dbReference type="NCBI Taxonomy" id="3880"/>
    <lineage>
        <taxon>Eukaryota</taxon>
        <taxon>Viridiplantae</taxon>
        <taxon>Streptophyta</taxon>
        <taxon>Embryophyta</taxon>
        <taxon>Tracheophyta</taxon>
        <taxon>Spermatophyta</taxon>
        <taxon>Magnoliopsida</taxon>
        <taxon>eudicotyledons</taxon>
        <taxon>Gunneridae</taxon>
        <taxon>Pentapetalae</taxon>
        <taxon>rosids</taxon>
        <taxon>fabids</taxon>
        <taxon>Fabales</taxon>
        <taxon>Fabaceae</taxon>
        <taxon>Papilionoideae</taxon>
        <taxon>50 kb inversion clade</taxon>
        <taxon>NPAAA clade</taxon>
        <taxon>Hologalegina</taxon>
        <taxon>IRL clade</taxon>
        <taxon>Trifolieae</taxon>
        <taxon>Medicago</taxon>
    </lineage>
</organism>
<evidence type="ECO:0000256" key="1">
    <source>
        <dbReference type="SAM" id="MobiDB-lite"/>
    </source>
</evidence>
<evidence type="ECO:0000313" key="2">
    <source>
        <dbReference type="EMBL" id="RHN40506.1"/>
    </source>
</evidence>
<dbReference type="EMBL" id="PSQE01000008">
    <property type="protein sequence ID" value="RHN40506.1"/>
    <property type="molecule type" value="Genomic_DNA"/>
</dbReference>
<reference evidence="2" key="1">
    <citation type="journal article" date="2018" name="Nat. Plants">
        <title>Whole-genome landscape of Medicago truncatula symbiotic genes.</title>
        <authorList>
            <person name="Pecrix Y."/>
            <person name="Gamas P."/>
            <person name="Carrere S."/>
        </authorList>
    </citation>
    <scope>NUCLEOTIDE SEQUENCE</scope>
    <source>
        <tissue evidence="2">Leaves</tissue>
    </source>
</reference>
<comment type="caution">
    <text evidence="2">The sequence shown here is derived from an EMBL/GenBank/DDBJ whole genome shotgun (WGS) entry which is preliminary data.</text>
</comment>
<feature type="compositionally biased region" description="Polar residues" evidence="1">
    <location>
        <begin position="350"/>
        <end position="359"/>
    </location>
</feature>
<feature type="region of interest" description="Disordered" evidence="1">
    <location>
        <begin position="350"/>
        <end position="391"/>
    </location>
</feature>
<gene>
    <name evidence="2" type="ORF">MtrunA17_Chr8g0355441</name>
</gene>
<proteinExistence type="predicted"/>
<protein>
    <submittedName>
        <fullName evidence="2">Uncharacterized protein</fullName>
    </submittedName>
</protein>
<dbReference type="Proteomes" id="UP000265566">
    <property type="component" value="Chromosome 8"/>
</dbReference>
<sequence length="391" mass="44145">MDEIKSLDPEINPNFDKKEKQLASLKQPLKAASSLKALVDLQLDCEKKALMKKYIFYNLLQVTYRRESSASLISLFCEVYDPVKKSFVFNNNVSFSFCAEEVAEVLGIKNTGNSLEYTAAERFPEFVYELKENFDPDGSRQIKTKGIKIFLEKMTIDDEQSRSNFKQLLSYFLIERFLLCCPDPKKTRVSSWGMVEDINAFEEVNWAKTIYDNICESFGKLKAVMHKQQQHYFLGCARVFEAIVFKRIKPLEPKANSGFAYLPIESYKPKRDWKPLEIIKASEITPCSYCGNLAENFLASGAESDSASSLKGVHDCLAEDSSLEDSSLVSAFVDICIDDVDICIYVASSQPSSPVNDAQPSAPVNDAQPPAIPPLRRSLRARKEVDRFSPS</sequence>
<name>A0A396GH09_MEDTR</name>
<feature type="compositionally biased region" description="Basic and acidic residues" evidence="1">
    <location>
        <begin position="381"/>
        <end position="391"/>
    </location>
</feature>